<dbReference type="AlphaFoldDB" id="A0A3M7P9U0"/>
<keyword evidence="2" id="KW-1185">Reference proteome</keyword>
<sequence length="73" mass="8191">MVIWSKVVMDAISDVNSNKLNRNQAVNGIPRQTLVKWVKCVGVKFLGNYKQFRGNLVNPFDPHIINHGAKGIT</sequence>
<proteinExistence type="predicted"/>
<evidence type="ECO:0000313" key="2">
    <source>
        <dbReference type="Proteomes" id="UP000276133"/>
    </source>
</evidence>
<reference evidence="1 2" key="1">
    <citation type="journal article" date="2018" name="Sci. Rep.">
        <title>Genomic signatures of local adaptation to the degree of environmental predictability in rotifers.</title>
        <authorList>
            <person name="Franch-Gras L."/>
            <person name="Hahn C."/>
            <person name="Garcia-Roger E.M."/>
            <person name="Carmona M.J."/>
            <person name="Serra M."/>
            <person name="Gomez A."/>
        </authorList>
    </citation>
    <scope>NUCLEOTIDE SEQUENCE [LARGE SCALE GENOMIC DNA]</scope>
    <source>
        <strain evidence="1">HYR1</strain>
    </source>
</reference>
<organism evidence="1 2">
    <name type="scientific">Brachionus plicatilis</name>
    <name type="common">Marine rotifer</name>
    <name type="synonym">Brachionus muelleri</name>
    <dbReference type="NCBI Taxonomy" id="10195"/>
    <lineage>
        <taxon>Eukaryota</taxon>
        <taxon>Metazoa</taxon>
        <taxon>Spiralia</taxon>
        <taxon>Gnathifera</taxon>
        <taxon>Rotifera</taxon>
        <taxon>Eurotatoria</taxon>
        <taxon>Monogononta</taxon>
        <taxon>Pseudotrocha</taxon>
        <taxon>Ploima</taxon>
        <taxon>Brachionidae</taxon>
        <taxon>Brachionus</taxon>
    </lineage>
</organism>
<name>A0A3M7P9U0_BRAPC</name>
<evidence type="ECO:0000313" key="1">
    <source>
        <dbReference type="EMBL" id="RMZ95855.1"/>
    </source>
</evidence>
<dbReference type="EMBL" id="REGN01012329">
    <property type="protein sequence ID" value="RMZ95855.1"/>
    <property type="molecule type" value="Genomic_DNA"/>
</dbReference>
<accession>A0A3M7P9U0</accession>
<gene>
    <name evidence="1" type="ORF">BpHYR1_003859</name>
</gene>
<protein>
    <submittedName>
        <fullName evidence="1">Uncharacterized protein</fullName>
    </submittedName>
</protein>
<comment type="caution">
    <text evidence="1">The sequence shown here is derived from an EMBL/GenBank/DDBJ whole genome shotgun (WGS) entry which is preliminary data.</text>
</comment>
<dbReference type="Proteomes" id="UP000276133">
    <property type="component" value="Unassembled WGS sequence"/>
</dbReference>